<feature type="transmembrane region" description="Helical" evidence="2">
    <location>
        <begin position="12"/>
        <end position="37"/>
    </location>
</feature>
<dbReference type="Proteomes" id="UP001140510">
    <property type="component" value="Unassembled WGS sequence"/>
</dbReference>
<keyword evidence="2" id="KW-0812">Transmembrane</keyword>
<keyword evidence="2" id="KW-1133">Transmembrane helix</keyword>
<keyword evidence="4" id="KW-1185">Reference proteome</keyword>
<name>A0A9W9D3C5_9PLEO</name>
<evidence type="ECO:0000256" key="2">
    <source>
        <dbReference type="SAM" id="Phobius"/>
    </source>
</evidence>
<accession>A0A9W9D3C5</accession>
<feature type="region of interest" description="Disordered" evidence="1">
    <location>
        <begin position="459"/>
        <end position="481"/>
    </location>
</feature>
<feature type="region of interest" description="Disordered" evidence="1">
    <location>
        <begin position="73"/>
        <end position="121"/>
    </location>
</feature>
<gene>
    <name evidence="3" type="ORF">N0V91_009500</name>
</gene>
<sequence length="653" mass="73400">MGITISHTLFSPLSMVSTMIGFVSFAFTLGTFFKVFWSNLGTFGAAPKEIQDYLSSLKQGLLEERRHLRRVRKRLRSIHRDKSHGPGARSASDDPDSNYGHKRGGRGRKSRRRKGPGTMHFDRDIQSMRSVGESEALQVLRVTVRDLIKSFRQIEYPFLKPEYQKQGHAQWSNNNTPYGPPEKSLYYSDDEASDLHATNRLGHEYKKCGFRERWIWVRRKASVISLSEVLNRVEVRRTAHEVGEVLSIVSNIGRDLEDMQETMFALEGRLNRVVGYILDLMEYLSYPQQSAMQMLDTCAGLTMMQELRSATASFLADRSNDGTYVATIEDIEELQEATAMFLAEHANGDCCCLGPVGIGLLLPDEQSLLPITDAVNRVRGAALAASDLINLINESVDARWVYEDAMHISLPDVTVTELTPRAALSRPLNLVSTCDFVEDQSVLQQERYDAIDDLLGQRADIDSSADKPNDTDSDSTDDRMNKALNQNGQAFDASDIACRFKASKAVAFFDPVADTVVPYVSFDQILKIELTPPTAHLTDRASLKVVTRLPTILEEEVQWSTASDASTDFADRRGFLKSIEPRRQNFLDDDEELDDVDGLHDEHGLASHKSCVEDFDSFFSNDIWINAPDLDLALPVREPLFPQLVEEADNELL</sequence>
<proteinExistence type="predicted"/>
<protein>
    <submittedName>
        <fullName evidence="3">Uncharacterized protein</fullName>
    </submittedName>
</protein>
<feature type="compositionally biased region" description="Basic residues" evidence="1">
    <location>
        <begin position="100"/>
        <end position="115"/>
    </location>
</feature>
<dbReference type="AlphaFoldDB" id="A0A9W9D3C5"/>
<evidence type="ECO:0000313" key="3">
    <source>
        <dbReference type="EMBL" id="KAJ4399311.1"/>
    </source>
</evidence>
<organism evidence="3 4">
    <name type="scientific">Didymella pomorum</name>
    <dbReference type="NCBI Taxonomy" id="749634"/>
    <lineage>
        <taxon>Eukaryota</taxon>
        <taxon>Fungi</taxon>
        <taxon>Dikarya</taxon>
        <taxon>Ascomycota</taxon>
        <taxon>Pezizomycotina</taxon>
        <taxon>Dothideomycetes</taxon>
        <taxon>Pleosporomycetidae</taxon>
        <taxon>Pleosporales</taxon>
        <taxon>Pleosporineae</taxon>
        <taxon>Didymellaceae</taxon>
        <taxon>Didymella</taxon>
    </lineage>
</organism>
<keyword evidence="2" id="KW-0472">Membrane</keyword>
<dbReference type="EMBL" id="JAPEVA010000109">
    <property type="protein sequence ID" value="KAJ4399311.1"/>
    <property type="molecule type" value="Genomic_DNA"/>
</dbReference>
<reference evidence="3" key="1">
    <citation type="submission" date="2022-10" db="EMBL/GenBank/DDBJ databases">
        <title>Tapping the CABI collections for fungal endophytes: first genome assemblies for Collariella, Neodidymelliopsis, Ascochyta clinopodiicola, Didymella pomorum, Didymosphaeria variabile, Neocosmospora piperis and Neocucurbitaria cava.</title>
        <authorList>
            <person name="Hill R."/>
        </authorList>
    </citation>
    <scope>NUCLEOTIDE SEQUENCE</scope>
    <source>
        <strain evidence="3">IMI 355091</strain>
    </source>
</reference>
<comment type="caution">
    <text evidence="3">The sequence shown here is derived from an EMBL/GenBank/DDBJ whole genome shotgun (WGS) entry which is preliminary data.</text>
</comment>
<evidence type="ECO:0000256" key="1">
    <source>
        <dbReference type="SAM" id="MobiDB-lite"/>
    </source>
</evidence>
<dbReference type="OrthoDB" id="4148767at2759"/>
<evidence type="ECO:0000313" key="4">
    <source>
        <dbReference type="Proteomes" id="UP001140510"/>
    </source>
</evidence>